<dbReference type="GO" id="GO:0004407">
    <property type="term" value="F:histone deacetylase activity"/>
    <property type="evidence" value="ECO:0007669"/>
    <property type="project" value="TreeGrafter"/>
</dbReference>
<dbReference type="GO" id="GO:0040029">
    <property type="term" value="P:epigenetic regulation of gene expression"/>
    <property type="evidence" value="ECO:0007669"/>
    <property type="project" value="TreeGrafter"/>
</dbReference>
<organism evidence="2">
    <name type="scientific">freshwater metagenome</name>
    <dbReference type="NCBI Taxonomy" id="449393"/>
    <lineage>
        <taxon>unclassified sequences</taxon>
        <taxon>metagenomes</taxon>
        <taxon>ecological metagenomes</taxon>
    </lineage>
</organism>
<accession>A0A6J6KSR6</accession>
<reference evidence="2" key="1">
    <citation type="submission" date="2020-05" db="EMBL/GenBank/DDBJ databases">
        <authorList>
            <person name="Chiriac C."/>
            <person name="Salcher M."/>
            <person name="Ghai R."/>
            <person name="Kavagutti S V."/>
        </authorList>
    </citation>
    <scope>NUCLEOTIDE SEQUENCE</scope>
</reference>
<proteinExistence type="predicted"/>
<dbReference type="InterPro" id="IPR000286">
    <property type="entry name" value="HDACs"/>
</dbReference>
<gene>
    <name evidence="2" type="ORF">UFOPK2243_00493</name>
</gene>
<protein>
    <submittedName>
        <fullName evidence="2">Unannotated protein</fullName>
    </submittedName>
</protein>
<sequence>MKRKVAIVHSDRYANWVFSDAHPTQGRRFINGFTAITGKPRVLEPRHATKEELRRVHGDNYIKEICEEHISDEWDGKRSDLAGTATLFAGGTLVALESLLDKSAELAIHLPGAKHHAQRDYSSGFCVFNDFAIAADIATKDFNLKVAIIDIDAHHGDGVENLTRANPQVLTFSIHESGIFPGTGDTSEPENNVFNYPLKREVTGFGDTALLAGVNKFLPIARHFEPDLLFLTCGADGLKADPLTHLEYSIAGYKSAAQLIRETFHSTPILMGGAGGYLPDSGTPKVWATVAKALTL</sequence>
<evidence type="ECO:0000259" key="1">
    <source>
        <dbReference type="Pfam" id="PF00850"/>
    </source>
</evidence>
<dbReference type="PRINTS" id="PR01270">
    <property type="entry name" value="HDASUPER"/>
</dbReference>
<feature type="domain" description="Histone deacetylase" evidence="1">
    <location>
        <begin position="37"/>
        <end position="293"/>
    </location>
</feature>
<dbReference type="Pfam" id="PF00850">
    <property type="entry name" value="Hist_deacetyl"/>
    <property type="match status" value="1"/>
</dbReference>
<name>A0A6J6KSR6_9ZZZZ</name>
<dbReference type="InterPro" id="IPR023801">
    <property type="entry name" value="His_deacetylse_dom"/>
</dbReference>
<dbReference type="AlphaFoldDB" id="A0A6J6KSR6"/>
<dbReference type="EMBL" id="CAEZWL010000008">
    <property type="protein sequence ID" value="CAB4651009.1"/>
    <property type="molecule type" value="Genomic_DNA"/>
</dbReference>
<dbReference type="InterPro" id="IPR023696">
    <property type="entry name" value="Ureohydrolase_dom_sf"/>
</dbReference>
<evidence type="ECO:0000313" key="2">
    <source>
        <dbReference type="EMBL" id="CAB4651009.1"/>
    </source>
</evidence>
<dbReference type="InterPro" id="IPR037138">
    <property type="entry name" value="His_deacetylse_dom_sf"/>
</dbReference>
<dbReference type="Gene3D" id="3.40.800.20">
    <property type="entry name" value="Histone deacetylase domain"/>
    <property type="match status" value="1"/>
</dbReference>
<dbReference type="PANTHER" id="PTHR10625">
    <property type="entry name" value="HISTONE DEACETYLASE HDAC1-RELATED"/>
    <property type="match status" value="1"/>
</dbReference>
<dbReference type="SUPFAM" id="SSF52768">
    <property type="entry name" value="Arginase/deacetylase"/>
    <property type="match status" value="1"/>
</dbReference>
<dbReference type="PANTHER" id="PTHR10625:SF10">
    <property type="entry name" value="HISTONE DEACETYLASE HDAC1"/>
    <property type="match status" value="1"/>
</dbReference>